<dbReference type="PATRIC" id="fig|1638788.3.peg.4798"/>
<dbReference type="KEGG" id="mpk:VL20_4756"/>
<dbReference type="EMBL" id="CP011339">
    <property type="protein sequence ID" value="AKV69648.1"/>
    <property type="molecule type" value="Genomic_DNA"/>
</dbReference>
<dbReference type="InterPro" id="IPR027417">
    <property type="entry name" value="P-loop_NTPase"/>
</dbReference>
<dbReference type="RefSeq" id="WP_158499373.1">
    <property type="nucleotide sequence ID" value="NZ_CP011339.1"/>
</dbReference>
<accession>A0A0K1S6K9</accession>
<dbReference type="AlphaFoldDB" id="A0A0K1S6K9"/>
<gene>
    <name evidence="1" type="ORF">VL20_4756</name>
</gene>
<dbReference type="Gene3D" id="3.40.50.300">
    <property type="entry name" value="P-loop containing nucleotide triphosphate hydrolases"/>
    <property type="match status" value="1"/>
</dbReference>
<name>A0A0K1S6K9_9CHRO</name>
<evidence type="ECO:0000313" key="1">
    <source>
        <dbReference type="EMBL" id="AKV69648.1"/>
    </source>
</evidence>
<sequence length="48" mass="5506">MLLLYHAHTEPRRAGKRVIIVDTDPQCNLTGMALTNESEDREERLQAI</sequence>
<organism evidence="1 2">
    <name type="scientific">Microcystis panniformis FACHB-1757</name>
    <dbReference type="NCBI Taxonomy" id="1638788"/>
    <lineage>
        <taxon>Bacteria</taxon>
        <taxon>Bacillati</taxon>
        <taxon>Cyanobacteriota</taxon>
        <taxon>Cyanophyceae</taxon>
        <taxon>Oscillatoriophycideae</taxon>
        <taxon>Chroococcales</taxon>
        <taxon>Microcystaceae</taxon>
        <taxon>Microcystis</taxon>
    </lineage>
</organism>
<evidence type="ECO:0000313" key="2">
    <source>
        <dbReference type="Proteomes" id="UP000068167"/>
    </source>
</evidence>
<dbReference type="Proteomes" id="UP000068167">
    <property type="component" value="Chromosome"/>
</dbReference>
<proteinExistence type="predicted"/>
<protein>
    <submittedName>
        <fullName evidence="1">Regulatory protein CII</fullName>
    </submittedName>
</protein>
<reference evidence="1 2" key="1">
    <citation type="journal article" date="2016" name="Stand. Genomic Sci.">
        <title>Complete genome sequence and genomic characterization of Microcystis panniformis FACHB 1757 by third-generation sequencing.</title>
        <authorList>
            <person name="Zhang J.Y."/>
            <person name="Guan R."/>
            <person name="Zhang H.J."/>
            <person name="Li H."/>
            <person name="Xiao P."/>
            <person name="Yu G.L."/>
            <person name="Du L."/>
            <person name="Cao D.M."/>
            <person name="Zhu B.C."/>
            <person name="Li R.H."/>
            <person name="Lu Z.H."/>
        </authorList>
    </citation>
    <scope>NUCLEOTIDE SEQUENCE [LARGE SCALE GENOMIC DNA]</scope>
    <source>
        <strain evidence="1 2">FACHB-1757</strain>
    </source>
</reference>
<keyword evidence="2" id="KW-1185">Reference proteome</keyword>